<evidence type="ECO:0000313" key="7">
    <source>
        <dbReference type="EMBL" id="QCW82662.1"/>
    </source>
</evidence>
<dbReference type="GO" id="GO:0000155">
    <property type="term" value="F:phosphorelay sensor kinase activity"/>
    <property type="evidence" value="ECO:0007669"/>
    <property type="project" value="InterPro"/>
</dbReference>
<evidence type="ECO:0000259" key="5">
    <source>
        <dbReference type="PROSITE" id="PS50011"/>
    </source>
</evidence>
<dbReference type="InterPro" id="IPR036097">
    <property type="entry name" value="HisK_dim/P_sf"/>
</dbReference>
<dbReference type="Gene3D" id="1.10.287.130">
    <property type="match status" value="1"/>
</dbReference>
<dbReference type="STRING" id="675511.GCA_000341735_00882"/>
<dbReference type="InterPro" id="IPR003594">
    <property type="entry name" value="HATPase_dom"/>
</dbReference>
<dbReference type="InterPro" id="IPR011009">
    <property type="entry name" value="Kinase-like_dom_sf"/>
</dbReference>
<dbReference type="InterPro" id="IPR053159">
    <property type="entry name" value="Hybrid_Histidine_Kinase"/>
</dbReference>
<dbReference type="Pfam" id="PF01590">
    <property type="entry name" value="GAF"/>
    <property type="match status" value="1"/>
</dbReference>
<sequence length="1728" mass="195976">MGIENSKIARSIPYYQLLEYLGESLNASIFKAFSKDNPDDIVTVKILKRQINHEAQRRYLRQRVERLKIIHDPRVIVPRSIEYFSEAHIIVNDYFPGITLDSYLMQNKSPLNLNTFFIIAAELTQAINNIHEAGIIHGNVKPHNILIQHETRSIRLIDFLNPIDIQELSHFIYDRSFVEGTLAYTSPEQTGRINHRVDYSTDIYSLGIVFYQLLTGKLPFASTDPLALIHSHLAEEALPISSLNAAVPGIVAQIIAKMCLKEPEKRYQTGSGLYADLHRCSEEYRQNGRIEPFTLGLRDHTRRVIFISKMVGRDREAKVILAQYTKVTGGKGFQSAFISGLPGIGKTRLIQELQQPLVAHKGYFTSGKFDQYQKNIPYSSLIQALRNLIRTLLTESDSRVDEWKQQIVSALNQHARVICNVIPELEVLIGSQPEVTELPPVEARHRFNNLFSAFLTCLARKENPLVLFIDDLQWCDSATFDFLSHLFTAADEHPHLFFIGAYRHNEVDTSHALVFLLRQIKEQHQAIQEIRIGALDAQACHEMVAYILDLPLPRTDHLAAFLTELTEGNPLFVSESLSWLHNEDLLVYSDQGQWIWDMARIRLSNMPTSVVDMFGFKVQRLEAQTLEVIKVCACMGNRFSADDVALICDMPLLDLFERLKPLLTLGLLIESKAEFQFVHDRVQEAVLRLIEPHQRQNIHWQVGWHLLSHQVISEALEAKENLFTVAAHLNLGYPKNIDEKQSLLLAQINLYAGNKALNALATQAANEYYRSGLAFLSKSAWQTQYPLMFRLHQKLAKTELMCGRYEQSEVLLNQLLKRAENDLDRAEALAEQTTSLSSIGNFIKAIDSANRGLGFFDKSIPEDDKEATERLNVLMQSIHRDYGDVWQKILNMPFVEDRQSKIELVFYSELIPDLYMSGLVPQLYLSAAQSTIHCLEGGMDESVIYSFSIMGLNLGEQGQFEMAFRYQDLAHELCTRYPDTFGATRGMNGIVWCNMHSRSHPNEIVDFCRKGIQCGKNCGDLYNAGLSYGPLMWNLQVLGADFALIEDTALECLEFSQKNQLSFSVGLAEAVMAGWVNPMKHPQATADTMSEQLALWESRNHVASAGSYYVLLGASHFYFGRYQEALTCLDSVKRFLNGMTDNVLKRQWYAFQILNALCVAPVNAGKELHDELTPFLDQLKTWAALGPLLKPYLALCEAEWQRVFDHSPTITNGYLDAIESARALNYVFLDGFINERFAEWLIAQKRVSADSYLEFALKQYQQCGAKGKVIQLLERHPQLFRSNSPISNEEAVVLEETSLLPNLDTDYLLKSSLALSAEIDQKALLAKIMQVVLECSGAQQGYLLQAQAKQWQCVAARHIEKKATDAFTREFLTDINDICQGIVHYVIHTRTSVVLDNAMESQQFSNLPEVMELHIRSLFCLPVLRQGELIAVLYLENRLATRVFTPDKVRMVELLSLQMAISIENARLINEIGQLNAELERRVTEETRKSRKKDHLLIQQSKLATMGEMINNIAHQWRQPLNALSLMLGNIQDAQRFDDLSTDFLEEQLQHGMRYIEKMSSTIDDFRDFFSPNKPREAFSLRHAVKDAIALVEASFKAHSVNIELNIENDVQLHGILNEYSQVLLNLLTNAKEAILSLHSTGTIRVSVVLENNQCRLLVKDNGGGIPENSLPHIFEPYYSTKEGGMGIGLYMSRMITETSLNGQIEVVNDGDGAIFTIITPILSVNSN</sequence>
<evidence type="ECO:0000256" key="3">
    <source>
        <dbReference type="ARBA" id="ARBA00022553"/>
    </source>
</evidence>
<dbReference type="OrthoDB" id="9801841at2"/>
<dbReference type="PANTHER" id="PTHR43642">
    <property type="entry name" value="HYBRID SIGNAL TRANSDUCTION HISTIDINE KINASE G"/>
    <property type="match status" value="1"/>
</dbReference>
<name>A0A4P9UMT9_METBY</name>
<dbReference type="InterPro" id="IPR027417">
    <property type="entry name" value="P-loop_NTPase"/>
</dbReference>
<dbReference type="InterPro" id="IPR003018">
    <property type="entry name" value="GAF"/>
</dbReference>
<dbReference type="RefSeq" id="WP_017839500.1">
    <property type="nucleotide sequence ID" value="NZ_CP035467.1"/>
</dbReference>
<dbReference type="Proteomes" id="UP000305881">
    <property type="component" value="Chromosome"/>
</dbReference>
<evidence type="ECO:0000256" key="2">
    <source>
        <dbReference type="ARBA" id="ARBA00012438"/>
    </source>
</evidence>
<dbReference type="Gene3D" id="3.30.450.40">
    <property type="match status" value="1"/>
</dbReference>
<dbReference type="Pfam" id="PF02518">
    <property type="entry name" value="HATPase_c"/>
    <property type="match status" value="1"/>
</dbReference>
<dbReference type="SUPFAM" id="SSF47384">
    <property type="entry name" value="Homodimeric domain of signal transducing histidine kinase"/>
    <property type="match status" value="1"/>
</dbReference>
<reference evidence="8" key="1">
    <citation type="journal article" date="2019" name="J. Bacteriol.">
        <title>A Mutagenic Screen Identifies a TonB-Dependent Receptor Required for the Lanthanide Metal Switch in the Type I Methanotroph 'Methylotuvimicrobium buryatense' 5GB1C.</title>
        <authorList>
            <person name="Groom J.D."/>
            <person name="Ford S.M."/>
            <person name="Pesesky M.W."/>
            <person name="Lidstrom M.E."/>
        </authorList>
    </citation>
    <scope>NUCLEOTIDE SEQUENCE [LARGE SCALE GENOMIC DNA]</scope>
    <source>
        <strain evidence="8">5GB1C</strain>
    </source>
</reference>
<dbReference type="KEGG" id="mbur:EQU24_10755"/>
<keyword evidence="4" id="KW-0175">Coiled coil</keyword>
<dbReference type="SUPFAM" id="SSF52540">
    <property type="entry name" value="P-loop containing nucleoside triphosphate hydrolases"/>
    <property type="match status" value="1"/>
</dbReference>
<evidence type="ECO:0000256" key="4">
    <source>
        <dbReference type="SAM" id="Coils"/>
    </source>
</evidence>
<dbReference type="SUPFAM" id="SSF55781">
    <property type="entry name" value="GAF domain-like"/>
    <property type="match status" value="1"/>
</dbReference>
<dbReference type="InterPro" id="IPR029016">
    <property type="entry name" value="GAF-like_dom_sf"/>
</dbReference>
<dbReference type="SUPFAM" id="SSF56112">
    <property type="entry name" value="Protein kinase-like (PK-like)"/>
    <property type="match status" value="1"/>
</dbReference>
<keyword evidence="3" id="KW-0597">Phosphoprotein</keyword>
<dbReference type="CDD" id="cd14014">
    <property type="entry name" value="STKc_PknB_like"/>
    <property type="match status" value="1"/>
</dbReference>
<evidence type="ECO:0000259" key="6">
    <source>
        <dbReference type="PROSITE" id="PS50109"/>
    </source>
</evidence>
<proteinExistence type="predicted"/>
<organism evidence="7 8">
    <name type="scientific">Methylotuvimicrobium buryatense</name>
    <name type="common">Methylomicrobium buryatense</name>
    <dbReference type="NCBI Taxonomy" id="95641"/>
    <lineage>
        <taxon>Bacteria</taxon>
        <taxon>Pseudomonadati</taxon>
        <taxon>Pseudomonadota</taxon>
        <taxon>Gammaproteobacteria</taxon>
        <taxon>Methylococcales</taxon>
        <taxon>Methylococcaceae</taxon>
        <taxon>Methylotuvimicrobium</taxon>
    </lineage>
</organism>
<dbReference type="GO" id="GO:0005524">
    <property type="term" value="F:ATP binding"/>
    <property type="evidence" value="ECO:0007669"/>
    <property type="project" value="InterPro"/>
</dbReference>
<evidence type="ECO:0000313" key="8">
    <source>
        <dbReference type="Proteomes" id="UP000305881"/>
    </source>
</evidence>
<dbReference type="InterPro" id="IPR041664">
    <property type="entry name" value="AAA_16"/>
</dbReference>
<dbReference type="Pfam" id="PF13191">
    <property type="entry name" value="AAA_16"/>
    <property type="match status" value="1"/>
</dbReference>
<dbReference type="CDD" id="cd00082">
    <property type="entry name" value="HisKA"/>
    <property type="match status" value="1"/>
</dbReference>
<dbReference type="SMART" id="SM00388">
    <property type="entry name" value="HisKA"/>
    <property type="match status" value="1"/>
</dbReference>
<dbReference type="InterPro" id="IPR000719">
    <property type="entry name" value="Prot_kinase_dom"/>
</dbReference>
<dbReference type="EMBL" id="CP035467">
    <property type="protein sequence ID" value="QCW82662.1"/>
    <property type="molecule type" value="Genomic_DNA"/>
</dbReference>
<feature type="domain" description="Protein kinase" evidence="5">
    <location>
        <begin position="15"/>
        <end position="294"/>
    </location>
</feature>
<dbReference type="InterPro" id="IPR011990">
    <property type="entry name" value="TPR-like_helical_dom_sf"/>
</dbReference>
<accession>A0A4P9UMT9</accession>
<comment type="catalytic activity">
    <reaction evidence="1">
        <text>ATP + protein L-histidine = ADP + protein N-phospho-L-histidine.</text>
        <dbReference type="EC" id="2.7.13.3"/>
    </reaction>
</comment>
<dbReference type="EC" id="2.7.13.3" evidence="2"/>
<dbReference type="SMART" id="SM00065">
    <property type="entry name" value="GAF"/>
    <property type="match status" value="1"/>
</dbReference>
<protein>
    <recommendedName>
        <fullName evidence="2">histidine kinase</fullName>
        <ecNumber evidence="2">2.7.13.3</ecNumber>
    </recommendedName>
</protein>
<dbReference type="Pfam" id="PF00069">
    <property type="entry name" value="Pkinase"/>
    <property type="match status" value="1"/>
</dbReference>
<dbReference type="Gene3D" id="3.30.565.10">
    <property type="entry name" value="Histidine kinase-like ATPase, C-terminal domain"/>
    <property type="match status" value="1"/>
</dbReference>
<dbReference type="Gene3D" id="1.10.510.10">
    <property type="entry name" value="Transferase(Phosphotransferase) domain 1"/>
    <property type="match status" value="1"/>
</dbReference>
<dbReference type="PROSITE" id="PS50011">
    <property type="entry name" value="PROTEIN_KINASE_DOM"/>
    <property type="match status" value="1"/>
</dbReference>
<gene>
    <name evidence="7" type="ORF">EQU24_10755</name>
</gene>
<dbReference type="PROSITE" id="PS50109">
    <property type="entry name" value="HIS_KIN"/>
    <property type="match status" value="1"/>
</dbReference>
<keyword evidence="8" id="KW-1185">Reference proteome</keyword>
<dbReference type="SUPFAM" id="SSF55874">
    <property type="entry name" value="ATPase domain of HSP90 chaperone/DNA topoisomerase II/histidine kinase"/>
    <property type="match status" value="1"/>
</dbReference>
<dbReference type="CDD" id="cd00075">
    <property type="entry name" value="HATPase"/>
    <property type="match status" value="1"/>
</dbReference>
<dbReference type="SMART" id="SM00387">
    <property type="entry name" value="HATPase_c"/>
    <property type="match status" value="1"/>
</dbReference>
<dbReference type="SUPFAM" id="SSF48452">
    <property type="entry name" value="TPR-like"/>
    <property type="match status" value="1"/>
</dbReference>
<feature type="coiled-coil region" evidence="4">
    <location>
        <begin position="809"/>
        <end position="836"/>
    </location>
</feature>
<dbReference type="PANTHER" id="PTHR43642:SF1">
    <property type="entry name" value="HYBRID SIGNAL TRANSDUCTION HISTIDINE KINASE G"/>
    <property type="match status" value="1"/>
</dbReference>
<dbReference type="InterPro" id="IPR036890">
    <property type="entry name" value="HATPase_C_sf"/>
</dbReference>
<dbReference type="InterPro" id="IPR003661">
    <property type="entry name" value="HisK_dim/P_dom"/>
</dbReference>
<dbReference type="PRINTS" id="PR00344">
    <property type="entry name" value="BCTRLSENSOR"/>
</dbReference>
<dbReference type="InterPro" id="IPR004358">
    <property type="entry name" value="Sig_transdc_His_kin-like_C"/>
</dbReference>
<evidence type="ECO:0000256" key="1">
    <source>
        <dbReference type="ARBA" id="ARBA00000085"/>
    </source>
</evidence>
<feature type="domain" description="Histidine kinase" evidence="6">
    <location>
        <begin position="1512"/>
        <end position="1724"/>
    </location>
</feature>
<dbReference type="InterPro" id="IPR005467">
    <property type="entry name" value="His_kinase_dom"/>
</dbReference>
<dbReference type="Gene3D" id="3.40.50.300">
    <property type="entry name" value="P-loop containing nucleotide triphosphate hydrolases"/>
    <property type="match status" value="1"/>
</dbReference>